<evidence type="ECO:0000259" key="1">
    <source>
        <dbReference type="PROSITE" id="PS50206"/>
    </source>
</evidence>
<protein>
    <submittedName>
        <fullName evidence="2">Rhodanese</fullName>
    </submittedName>
</protein>
<gene>
    <name evidence="2" type="ORF">A6A04_04165</name>
</gene>
<dbReference type="OrthoDB" id="9807812at2"/>
<dbReference type="STRING" id="1285242.A6A04_04165"/>
<dbReference type="InterPro" id="IPR036873">
    <property type="entry name" value="Rhodanese-like_dom_sf"/>
</dbReference>
<name>A0A178MHC9_9PROT</name>
<evidence type="ECO:0000313" key="3">
    <source>
        <dbReference type="Proteomes" id="UP000078428"/>
    </source>
</evidence>
<feature type="domain" description="Rhodanese" evidence="1">
    <location>
        <begin position="31"/>
        <end position="128"/>
    </location>
</feature>
<organism evidence="2 3">
    <name type="scientific">Paramagnetospirillum marisnigri</name>
    <dbReference type="NCBI Taxonomy" id="1285242"/>
    <lineage>
        <taxon>Bacteria</taxon>
        <taxon>Pseudomonadati</taxon>
        <taxon>Pseudomonadota</taxon>
        <taxon>Alphaproteobacteria</taxon>
        <taxon>Rhodospirillales</taxon>
        <taxon>Magnetospirillaceae</taxon>
        <taxon>Paramagnetospirillum</taxon>
    </lineage>
</organism>
<comment type="caution">
    <text evidence="2">The sequence shown here is derived from an EMBL/GenBank/DDBJ whole genome shotgun (WGS) entry which is preliminary data.</text>
</comment>
<proteinExistence type="predicted"/>
<dbReference type="GO" id="GO:0004792">
    <property type="term" value="F:thiosulfate-cyanide sulfurtransferase activity"/>
    <property type="evidence" value="ECO:0007669"/>
    <property type="project" value="TreeGrafter"/>
</dbReference>
<dbReference type="SMART" id="SM00450">
    <property type="entry name" value="RHOD"/>
    <property type="match status" value="1"/>
</dbReference>
<dbReference type="RefSeq" id="WP_068494040.1">
    <property type="nucleotide sequence ID" value="NZ_LWQT01000077.1"/>
</dbReference>
<dbReference type="Gene3D" id="3.40.250.10">
    <property type="entry name" value="Rhodanese-like domain"/>
    <property type="match status" value="1"/>
</dbReference>
<keyword evidence="3" id="KW-1185">Reference proteome</keyword>
<dbReference type="CDD" id="cd01447">
    <property type="entry name" value="Polysulfide_ST"/>
    <property type="match status" value="1"/>
</dbReference>
<reference evidence="2 3" key="1">
    <citation type="submission" date="2016-04" db="EMBL/GenBank/DDBJ databases">
        <title>Draft genome sequence of freshwater magnetotactic bacteria Magnetospirillum marisnigri SP-1 and Magnetospirillum moscoviense BB-1.</title>
        <authorList>
            <person name="Koziaeva V."/>
            <person name="Dziuba M.V."/>
            <person name="Ivanov T.M."/>
            <person name="Kuznetsov B."/>
            <person name="Grouzdev D.S."/>
        </authorList>
    </citation>
    <scope>NUCLEOTIDE SEQUENCE [LARGE SCALE GENOMIC DNA]</scope>
    <source>
        <strain evidence="2 3">SP-1</strain>
    </source>
</reference>
<dbReference type="PANTHER" id="PTHR44086">
    <property type="entry name" value="THIOSULFATE SULFURTRANSFERASE RDL2, MITOCHONDRIAL-RELATED"/>
    <property type="match status" value="1"/>
</dbReference>
<evidence type="ECO:0000313" key="2">
    <source>
        <dbReference type="EMBL" id="OAN47963.1"/>
    </source>
</evidence>
<dbReference type="AlphaFoldDB" id="A0A178MHC9"/>
<dbReference type="SUPFAM" id="SSF52821">
    <property type="entry name" value="Rhodanese/Cell cycle control phosphatase"/>
    <property type="match status" value="1"/>
</dbReference>
<sequence>MALVKTHRQLIDEANAVVETIPTAAAIALHGDPEVVFVDLRDPRELEREGVIPGAFHAPRGMLEFWIDPTSPYFKEVFGSGKRFVFYCQSAWRSALATKAVQEMGLAPVAHVEGGFRAWKDAGGPVGDKPSREHKG</sequence>
<dbReference type="Pfam" id="PF00581">
    <property type="entry name" value="Rhodanese"/>
    <property type="match status" value="1"/>
</dbReference>
<dbReference type="EMBL" id="LWQT01000077">
    <property type="protein sequence ID" value="OAN47963.1"/>
    <property type="molecule type" value="Genomic_DNA"/>
</dbReference>
<dbReference type="InterPro" id="IPR001763">
    <property type="entry name" value="Rhodanese-like_dom"/>
</dbReference>
<dbReference type="Proteomes" id="UP000078428">
    <property type="component" value="Unassembled WGS sequence"/>
</dbReference>
<dbReference type="PROSITE" id="PS50206">
    <property type="entry name" value="RHODANESE_3"/>
    <property type="match status" value="1"/>
</dbReference>
<dbReference type="PANTHER" id="PTHR44086:SF13">
    <property type="entry name" value="THIOSULFATE SULFURTRANSFERASE PSPE"/>
    <property type="match status" value="1"/>
</dbReference>
<accession>A0A178MHC9</accession>